<comment type="function">
    <text evidence="7">Functions as a peptidoglycan terminase that cleaves nascent peptidoglycan strands endolytically to terminate their elongation.</text>
</comment>
<proteinExistence type="inferred from homology"/>
<evidence type="ECO:0000313" key="9">
    <source>
        <dbReference type="Proteomes" id="UP000003656"/>
    </source>
</evidence>
<comment type="catalytic activity">
    <reaction evidence="7">
        <text>a peptidoglycan chain = a peptidoglycan chain with N-acetyl-1,6-anhydromuramyl-[peptide] at the reducing end + a peptidoglycan chain with N-acetylglucosamine at the non-reducing end.</text>
        <dbReference type="EC" id="4.2.2.29"/>
    </reaction>
</comment>
<dbReference type="GO" id="GO:0008932">
    <property type="term" value="F:lytic endotransglycosylase activity"/>
    <property type="evidence" value="ECO:0007669"/>
    <property type="project" value="UniProtKB-UniRule"/>
</dbReference>
<dbReference type="PANTHER" id="PTHR30518:SF2">
    <property type="entry name" value="ENDOLYTIC MUREIN TRANSGLYCOSYLASE"/>
    <property type="match status" value="1"/>
</dbReference>
<feature type="site" description="Important for catalytic activity" evidence="7">
    <location>
        <position position="233"/>
    </location>
</feature>
<name>D1NSB0_9BIFI</name>
<dbReference type="Gene3D" id="3.30.1490.480">
    <property type="entry name" value="Endolytic murein transglycosylase"/>
    <property type="match status" value="1"/>
</dbReference>
<dbReference type="eggNOG" id="COG1559">
    <property type="taxonomic scope" value="Bacteria"/>
</dbReference>
<dbReference type="GO" id="GO:0071555">
    <property type="term" value="P:cell wall organization"/>
    <property type="evidence" value="ECO:0007669"/>
    <property type="project" value="UniProtKB-KW"/>
</dbReference>
<comment type="caution">
    <text evidence="8">The sequence shown here is derived from an EMBL/GenBank/DDBJ whole genome shotgun (WGS) entry which is preliminary data.</text>
</comment>
<dbReference type="PANTHER" id="PTHR30518">
    <property type="entry name" value="ENDOLYTIC MUREIN TRANSGLYCOSYLASE"/>
    <property type="match status" value="1"/>
</dbReference>
<evidence type="ECO:0000256" key="3">
    <source>
        <dbReference type="ARBA" id="ARBA00022989"/>
    </source>
</evidence>
<dbReference type="EC" id="4.2.2.29" evidence="7"/>
<keyword evidence="2 7" id="KW-0812">Transmembrane</keyword>
<evidence type="ECO:0000256" key="5">
    <source>
        <dbReference type="ARBA" id="ARBA00023239"/>
    </source>
</evidence>
<protein>
    <recommendedName>
        <fullName evidence="7">Endolytic murein transglycosylase</fullName>
        <ecNumber evidence="7">4.2.2.29</ecNumber>
    </recommendedName>
    <alternativeName>
        <fullName evidence="7">Peptidoglycan lytic transglycosylase</fullName>
    </alternativeName>
    <alternativeName>
        <fullName evidence="7">Peptidoglycan polymerization terminase</fullName>
    </alternativeName>
</protein>
<organism evidence="8 9">
    <name type="scientific">Bifidobacterium gallicum DSM 20093 = LMG 11596</name>
    <dbReference type="NCBI Taxonomy" id="561180"/>
    <lineage>
        <taxon>Bacteria</taxon>
        <taxon>Bacillati</taxon>
        <taxon>Actinomycetota</taxon>
        <taxon>Actinomycetes</taxon>
        <taxon>Bifidobacteriales</taxon>
        <taxon>Bifidobacteriaceae</taxon>
        <taxon>Bifidobacterium</taxon>
    </lineage>
</organism>
<keyword evidence="5 7" id="KW-0456">Lyase</keyword>
<dbReference type="GO" id="GO:0009252">
    <property type="term" value="P:peptidoglycan biosynthetic process"/>
    <property type="evidence" value="ECO:0007669"/>
    <property type="project" value="UniProtKB-UniRule"/>
</dbReference>
<evidence type="ECO:0000313" key="8">
    <source>
        <dbReference type="EMBL" id="EFA23562.1"/>
    </source>
</evidence>
<keyword evidence="1 7" id="KW-1003">Cell membrane</keyword>
<evidence type="ECO:0000256" key="2">
    <source>
        <dbReference type="ARBA" id="ARBA00022692"/>
    </source>
</evidence>
<dbReference type="InterPro" id="IPR003770">
    <property type="entry name" value="MLTG-like"/>
</dbReference>
<evidence type="ECO:0000256" key="1">
    <source>
        <dbReference type="ARBA" id="ARBA00022475"/>
    </source>
</evidence>
<dbReference type="STRING" id="561180.BIFGAL_02666"/>
<evidence type="ECO:0000256" key="6">
    <source>
        <dbReference type="ARBA" id="ARBA00023316"/>
    </source>
</evidence>
<gene>
    <name evidence="7" type="primary">mltG</name>
    <name evidence="8" type="ORF">BIFGAL_02666</name>
</gene>
<keyword evidence="4 7" id="KW-0472">Membrane</keyword>
<dbReference type="GO" id="GO:0005886">
    <property type="term" value="C:plasma membrane"/>
    <property type="evidence" value="ECO:0007669"/>
    <property type="project" value="UniProtKB-UniRule"/>
</dbReference>
<keyword evidence="6 7" id="KW-0961">Cell wall biogenesis/degradation</keyword>
<evidence type="ECO:0000256" key="4">
    <source>
        <dbReference type="ARBA" id="ARBA00023136"/>
    </source>
</evidence>
<dbReference type="EMBL" id="ABXB03000001">
    <property type="protein sequence ID" value="EFA23562.1"/>
    <property type="molecule type" value="Genomic_DNA"/>
</dbReference>
<keyword evidence="3 7" id="KW-1133">Transmembrane helix</keyword>
<accession>D1NSB0</accession>
<reference evidence="8 9" key="1">
    <citation type="submission" date="2009-11" db="EMBL/GenBank/DDBJ databases">
        <authorList>
            <person name="Weinstock G."/>
            <person name="Sodergren E."/>
            <person name="Clifton S."/>
            <person name="Fulton L."/>
            <person name="Fulton B."/>
            <person name="Courtney L."/>
            <person name="Fronick C."/>
            <person name="Harrison M."/>
            <person name="Strong C."/>
            <person name="Farmer C."/>
            <person name="Delahaunty K."/>
            <person name="Markovic C."/>
            <person name="Hall O."/>
            <person name="Minx P."/>
            <person name="Tomlinson C."/>
            <person name="Mitreva M."/>
            <person name="Nelson J."/>
            <person name="Hou S."/>
            <person name="Wollam A."/>
            <person name="Pepin K.H."/>
            <person name="Johnson M."/>
            <person name="Bhonagiri V."/>
            <person name="Nash W.E."/>
            <person name="Warren W."/>
            <person name="Chinwalla A."/>
            <person name="Mardis E.R."/>
            <person name="Wilson R.K."/>
        </authorList>
    </citation>
    <scope>NUCLEOTIDE SEQUENCE [LARGE SCALE GENOMIC DNA]</scope>
    <source>
        <strain evidence="8 9">DSM 20093</strain>
    </source>
</reference>
<dbReference type="HAMAP" id="MF_02065">
    <property type="entry name" value="MltG"/>
    <property type="match status" value="1"/>
</dbReference>
<dbReference type="Proteomes" id="UP000003656">
    <property type="component" value="Unassembled WGS sequence"/>
</dbReference>
<dbReference type="Pfam" id="PF02618">
    <property type="entry name" value="YceG"/>
    <property type="match status" value="1"/>
</dbReference>
<dbReference type="NCBIfam" id="TIGR00247">
    <property type="entry name" value="endolytic transglycosylase MltG"/>
    <property type="match status" value="1"/>
</dbReference>
<evidence type="ECO:0000256" key="7">
    <source>
        <dbReference type="HAMAP-Rule" id="MF_02065"/>
    </source>
</evidence>
<dbReference type="AlphaFoldDB" id="D1NSB0"/>
<comment type="similarity">
    <text evidence="7">Belongs to the transglycosylase MltG family.</text>
</comment>
<sequence length="355" mass="38355">MRARRKARQRHRIVAIVVSIAVLALLVVGGIVAVKALKNWQSGQTNQAVVDDYPGPGTSDVQFSVETGQGADQIAQNLVDAGIIKSAAAFTSVVAANHLTLYPGTFPMKLQMKASDAATILSNQGNAAGFLEVRPGERDTDVIANAAKVSGIPQEEFQKILDNKGSGILPAEANGSFEGWLEPGSYDVAKENDATQILRTMVEARIAKLDELGVPQGQERERLLIIASIAEAEVNLPEYYGKVTRVIDNRLAKDMTLGMDSTVAYGLHTTGNMLTNEQLADASNPYNTRVNKGLPPTPISNPGDNAIQAALHPEDGDWLYFVTVNLKTGETKFTDNDEQFQQYVQEYKTNNPDAS</sequence>